<keyword evidence="3" id="KW-1185">Reference proteome</keyword>
<proteinExistence type="predicted"/>
<organism evidence="2 3">
    <name type="scientific">Rhodococcus pyridinivorans</name>
    <dbReference type="NCBI Taxonomy" id="103816"/>
    <lineage>
        <taxon>Bacteria</taxon>
        <taxon>Bacillati</taxon>
        <taxon>Actinomycetota</taxon>
        <taxon>Actinomycetes</taxon>
        <taxon>Mycobacteriales</taxon>
        <taxon>Nocardiaceae</taxon>
        <taxon>Rhodococcus</taxon>
    </lineage>
</organism>
<dbReference type="Proteomes" id="UP000593818">
    <property type="component" value="Chromosome"/>
</dbReference>
<sequence>MWGTSVAGQIVSQFFRFDWVAPTGLNEIATAVVMWILARNHQATKAEQEPPAAPPTNADSEAEADD</sequence>
<evidence type="ECO:0000313" key="2">
    <source>
        <dbReference type="EMBL" id="QOV99499.1"/>
    </source>
</evidence>
<reference evidence="2 3" key="1">
    <citation type="submission" date="2020-10" db="EMBL/GenBank/DDBJ databases">
        <title>Whole genome sequence of oil-degrading bacteria Rhodococcus pyridinivorans strain 5Ap.</title>
        <authorList>
            <person name="Akhremchuk A.E."/>
            <person name="Valentovich L.N."/>
            <person name="Charniauskaya M.I."/>
            <person name="Bukliarevich H.A."/>
            <person name="Titok M.A."/>
        </authorList>
    </citation>
    <scope>NUCLEOTIDE SEQUENCE [LARGE SCALE GENOMIC DNA]</scope>
    <source>
        <strain evidence="2 3">5Ap</strain>
    </source>
</reference>
<dbReference type="EMBL" id="CP063450">
    <property type="protein sequence ID" value="QOV99499.1"/>
    <property type="molecule type" value="Genomic_DNA"/>
</dbReference>
<feature type="region of interest" description="Disordered" evidence="1">
    <location>
        <begin position="43"/>
        <end position="66"/>
    </location>
</feature>
<protein>
    <submittedName>
        <fullName evidence="2">Uncharacterized protein</fullName>
    </submittedName>
</protein>
<name>A0A7M2XP44_9NOCA</name>
<accession>A0A7M2XP44</accession>
<dbReference type="AlphaFoldDB" id="A0A7M2XP44"/>
<evidence type="ECO:0000256" key="1">
    <source>
        <dbReference type="SAM" id="MobiDB-lite"/>
    </source>
</evidence>
<gene>
    <name evidence="2" type="ORF">INP59_03595</name>
</gene>
<evidence type="ECO:0000313" key="3">
    <source>
        <dbReference type="Proteomes" id="UP000593818"/>
    </source>
</evidence>